<dbReference type="EMBL" id="KP064094">
    <property type="protein sequence ID" value="AJT60541.1"/>
    <property type="molecule type" value="Genomic_DNA"/>
</dbReference>
<dbReference type="Proteomes" id="UP000207637">
    <property type="component" value="Segment"/>
</dbReference>
<dbReference type="InterPro" id="IPR055597">
    <property type="entry name" value="DUF7173"/>
</dbReference>
<name>A0A0D4D9S5_9CAUD</name>
<protein>
    <submittedName>
        <fullName evidence="1">Uncharacterized protein</fullName>
    </submittedName>
</protein>
<proteinExistence type="predicted"/>
<organism evidence="1 2">
    <name type="scientific">Escherichia phage CAjan</name>
    <dbReference type="NCBI Taxonomy" id="1610828"/>
    <lineage>
        <taxon>Viruses</taxon>
        <taxon>Duplodnaviria</taxon>
        <taxon>Heunggongvirae</taxon>
        <taxon>Uroviricota</taxon>
        <taxon>Caudoviricetes</taxon>
        <taxon>Queuovirinae</taxon>
        <taxon>Seuratvirus</taxon>
        <taxon>Seuratvirus cajan</taxon>
    </lineage>
</organism>
<reference evidence="1 2" key="1">
    <citation type="journal article" date="2015" name="Genome Announc.">
        <title>Complete Genome Sequences of Four Novel Escherichia coli Bacteriophages Belonging to New Phage Groups.</title>
        <authorList>
            <person name="Carstens A.B."/>
            <person name="Kot W."/>
            <person name="Hansen L.H."/>
        </authorList>
    </citation>
    <scope>NUCLEOTIDE SEQUENCE [LARGE SCALE GENOMIC DNA]</scope>
</reference>
<sequence>MDVLLYIHRNTTEDRKMFDADKAVQATEADVIEWYKTKAELQKLQARERALREKIIKSYFPAPSEGTNKVEITGGVMKMTHKIDRKIDLPSLNGILGDLIKVGVNVDQLVENKPVLKVAAWRKLTAEQAAVFNQCVESKVGSASLEIVPNKA</sequence>
<dbReference type="GeneID" id="26624067"/>
<dbReference type="RefSeq" id="YP_009196850.1">
    <property type="nucleotide sequence ID" value="NC_028776.1"/>
</dbReference>
<dbReference type="OrthoDB" id="12573at10239"/>
<dbReference type="Pfam" id="PF23791">
    <property type="entry name" value="DUF7173"/>
    <property type="match status" value="1"/>
</dbReference>
<evidence type="ECO:0000313" key="1">
    <source>
        <dbReference type="EMBL" id="AJT60541.1"/>
    </source>
</evidence>
<dbReference type="KEGG" id="vg:26624067"/>
<accession>A0A0D4D9S5</accession>
<evidence type="ECO:0000313" key="2">
    <source>
        <dbReference type="Proteomes" id="UP000207637"/>
    </source>
</evidence>
<keyword evidence="2" id="KW-1185">Reference proteome</keyword>